<dbReference type="InterPro" id="IPR036390">
    <property type="entry name" value="WH_DNA-bd_sf"/>
</dbReference>
<evidence type="ECO:0000259" key="4">
    <source>
        <dbReference type="PROSITE" id="PS50987"/>
    </source>
</evidence>
<organism evidence="5 6">
    <name type="scientific">Alkalihalophilus pseudofirmus</name>
    <name type="common">Bacillus pseudofirmus</name>
    <dbReference type="NCBI Taxonomy" id="79885"/>
    <lineage>
        <taxon>Bacteria</taxon>
        <taxon>Bacillati</taxon>
        <taxon>Bacillota</taxon>
        <taxon>Bacilli</taxon>
        <taxon>Bacillales</taxon>
        <taxon>Bacillaceae</taxon>
        <taxon>Alkalihalophilus</taxon>
    </lineage>
</organism>
<dbReference type="CDD" id="cd00090">
    <property type="entry name" value="HTH_ARSR"/>
    <property type="match status" value="1"/>
</dbReference>
<dbReference type="GO" id="GO:0003677">
    <property type="term" value="F:DNA binding"/>
    <property type="evidence" value="ECO:0007669"/>
    <property type="project" value="UniProtKB-KW"/>
</dbReference>
<dbReference type="GO" id="GO:0003700">
    <property type="term" value="F:DNA-binding transcription factor activity"/>
    <property type="evidence" value="ECO:0007669"/>
    <property type="project" value="InterPro"/>
</dbReference>
<dbReference type="InterPro" id="IPR011991">
    <property type="entry name" value="ArsR-like_HTH"/>
</dbReference>
<name>A0AAJ2NT77_ALKPS</name>
<accession>A0AAJ2NT77</accession>
<comment type="caution">
    <text evidence="5">The sequence shown here is derived from an EMBL/GenBank/DDBJ whole genome shotgun (WGS) entry which is preliminary data.</text>
</comment>
<dbReference type="SUPFAM" id="SSF46785">
    <property type="entry name" value="Winged helix' DNA-binding domain"/>
    <property type="match status" value="1"/>
</dbReference>
<protein>
    <submittedName>
        <fullName evidence="5">ArsR family transcriptional regulator</fullName>
    </submittedName>
</protein>
<dbReference type="InterPro" id="IPR051011">
    <property type="entry name" value="Metal_resp_trans_reg"/>
</dbReference>
<dbReference type="RefSeq" id="WP_323468187.1">
    <property type="nucleotide sequence ID" value="NZ_JAWJAY010001060.1"/>
</dbReference>
<gene>
    <name evidence="5" type="ORF">RYX45_23790</name>
</gene>
<evidence type="ECO:0000256" key="3">
    <source>
        <dbReference type="ARBA" id="ARBA00023163"/>
    </source>
</evidence>
<dbReference type="SMART" id="SM00418">
    <property type="entry name" value="HTH_ARSR"/>
    <property type="match status" value="1"/>
</dbReference>
<dbReference type="PANTHER" id="PTHR43132">
    <property type="entry name" value="ARSENICAL RESISTANCE OPERON REPRESSOR ARSR-RELATED"/>
    <property type="match status" value="1"/>
</dbReference>
<dbReference type="Gene3D" id="1.10.10.10">
    <property type="entry name" value="Winged helix-like DNA-binding domain superfamily/Winged helix DNA-binding domain"/>
    <property type="match status" value="1"/>
</dbReference>
<dbReference type="EMBL" id="JAWJAY010001060">
    <property type="protein sequence ID" value="MDV2888190.1"/>
    <property type="molecule type" value="Genomic_DNA"/>
</dbReference>
<evidence type="ECO:0000256" key="1">
    <source>
        <dbReference type="ARBA" id="ARBA00023015"/>
    </source>
</evidence>
<dbReference type="Pfam" id="PF01022">
    <property type="entry name" value="HTH_5"/>
    <property type="match status" value="1"/>
</dbReference>
<keyword evidence="2" id="KW-0238">DNA-binding</keyword>
<dbReference type="PROSITE" id="PS50987">
    <property type="entry name" value="HTH_ARSR_2"/>
    <property type="match status" value="1"/>
</dbReference>
<dbReference type="InterPro" id="IPR001845">
    <property type="entry name" value="HTH_ArsR_DNA-bd_dom"/>
</dbReference>
<evidence type="ECO:0000256" key="2">
    <source>
        <dbReference type="ARBA" id="ARBA00023125"/>
    </source>
</evidence>
<evidence type="ECO:0000313" key="5">
    <source>
        <dbReference type="EMBL" id="MDV2888190.1"/>
    </source>
</evidence>
<sequence>LDISKNSLPVYEALNSEVRLEILQLLSEKKMNIKELAKSLGLSSAIITRHIQKLEEAHLIKSEKVPGKSGIQKLSYLSVDNIE</sequence>
<evidence type="ECO:0000313" key="6">
    <source>
        <dbReference type="Proteomes" id="UP001285636"/>
    </source>
</evidence>
<dbReference type="Proteomes" id="UP001285636">
    <property type="component" value="Unassembled WGS sequence"/>
</dbReference>
<dbReference type="PANTHER" id="PTHR43132:SF2">
    <property type="entry name" value="ARSENICAL RESISTANCE OPERON REPRESSOR ARSR-RELATED"/>
    <property type="match status" value="1"/>
</dbReference>
<keyword evidence="3" id="KW-0804">Transcription</keyword>
<feature type="domain" description="HTH arsR-type" evidence="4">
    <location>
        <begin position="1"/>
        <end position="83"/>
    </location>
</feature>
<feature type="non-terminal residue" evidence="5">
    <location>
        <position position="1"/>
    </location>
</feature>
<feature type="non-terminal residue" evidence="5">
    <location>
        <position position="83"/>
    </location>
</feature>
<dbReference type="InterPro" id="IPR036388">
    <property type="entry name" value="WH-like_DNA-bd_sf"/>
</dbReference>
<reference evidence="5" key="1">
    <citation type="submission" date="2023-10" db="EMBL/GenBank/DDBJ databases">
        <title>Screening of Alkalihalophilus pseudofirmusBZ-TG-HK211 and Its Alleviation of Salt Stress on Rapeseed Growth.</title>
        <authorList>
            <person name="Zhao B."/>
            <person name="Guo T."/>
        </authorList>
    </citation>
    <scope>NUCLEOTIDE SEQUENCE</scope>
    <source>
        <strain evidence="5">BZ-TG-HK211</strain>
    </source>
</reference>
<proteinExistence type="predicted"/>
<keyword evidence="1" id="KW-0805">Transcription regulation</keyword>
<dbReference type="AlphaFoldDB" id="A0AAJ2NT77"/>